<dbReference type="Proteomes" id="UP000069030">
    <property type="component" value="Chromosome"/>
</dbReference>
<evidence type="ECO:0000313" key="2">
    <source>
        <dbReference type="Proteomes" id="UP000069030"/>
    </source>
</evidence>
<protein>
    <submittedName>
        <fullName evidence="1">Uncharacterized protein</fullName>
    </submittedName>
</protein>
<accession>A0A0S7EDQ3</accession>
<dbReference type="EMBL" id="CP013690">
    <property type="protein sequence ID" value="ALU25020.1"/>
    <property type="molecule type" value="Genomic_DNA"/>
</dbReference>
<organism evidence="1 2">
    <name type="scientific">Myroides odoratimimus</name>
    <dbReference type="NCBI Taxonomy" id="76832"/>
    <lineage>
        <taxon>Bacteria</taxon>
        <taxon>Pseudomonadati</taxon>
        <taxon>Bacteroidota</taxon>
        <taxon>Flavobacteriia</taxon>
        <taxon>Flavobacteriales</taxon>
        <taxon>Flavobacteriaceae</taxon>
        <taxon>Myroides</taxon>
    </lineage>
</organism>
<reference evidence="1 2" key="1">
    <citation type="journal article" date="2016" name="J. Zhejiang Univ. Sci. B">
        <title>Antibiotic resistance mechanisms of Myroides sp.</title>
        <authorList>
            <person name="Hu S."/>
            <person name="Yuan S."/>
            <person name="Qu H."/>
            <person name="Jiang T."/>
            <person name="Zhou Y."/>
            <person name="Wang M."/>
            <person name="Ming D."/>
        </authorList>
    </citation>
    <scope>NUCLEOTIDE SEQUENCE [LARGE SCALE GENOMIC DNA]</scope>
    <source>
        <strain evidence="1 2">PR63039</strain>
    </source>
</reference>
<gene>
    <name evidence="1" type="ORF">AS202_02020</name>
</gene>
<dbReference type="eggNOG" id="COG2310">
    <property type="taxonomic scope" value="Bacteria"/>
</dbReference>
<dbReference type="AlphaFoldDB" id="A0A0S7EDQ3"/>
<proteinExistence type="predicted"/>
<name>A0A0S7EDQ3_9FLAO</name>
<evidence type="ECO:0000313" key="1">
    <source>
        <dbReference type="EMBL" id="ALU25020.1"/>
    </source>
</evidence>
<dbReference type="KEGG" id="mod:AS202_02020"/>
<dbReference type="RefSeq" id="WP_006260342.1">
    <property type="nucleotide sequence ID" value="NZ_BCMQ01000007.1"/>
</dbReference>
<sequence length="742" mass="83972">MKTNVLRVAIRNQAIYVADTAITVTFNKEVFSFVENVRKLGFGLSEELLNALKYVDSETYQVIYNTLQGILGTKHNWTPLVKDWLIPTGETDLDHYITYMANWFGTSNDETLSCGHKIPKKTFPLERYNGCPFCGTPFEFEQLKLYGGGSKMKVLDLWQDQEATTYLEGLIKANTALDATQIDSLKMLLAVYPLPAAEVKMKETLMLLIDCYVEAGEIAKAGALLKSPTDIMRYLWYKKTGFLQLILPKTIIARQAKNHAHFKMRLDSSNRAKEDVKENLKLKYSRKEALMVATWLNEMAMDIELMCENMHPKRGMWIRFIRALRLAEYSKRTGFEQLTELLDVFYNQIYTVTAGRIEHYRLKMDADRAFALLKSRPGLFARSLFSSMLCFGDDVTLEHFAKVVDKVPMRLLLTLNMYADTYFDPTASRVMKPLGGVNKVIAVNQWVKAYDEATLKAMVGKIESFVLTEVMRRFAMQKNENKTIYISEDLYNIPLAIGDRADNVQDLPVALMGTKFPLEGHEVRLFMQWGAGLPAQHLDMDLSCHIAYTDKVEVCSYYSLSPLGCQHSGDIRSIPNQIGTAEYINIDVQALRRAKTKYVTFTSNAYSNGAITPNLVVGWMDAKYPMTVSNNKGVAYDPSAVIHQVRVTNSLTKGLVFGVLDVEKGEIIWLEMAFGGQNIQSLDSKTLNIFLKKLEAKTKVADLLMIKAQAQGMNIVYSVEAADEVYDAKWAIDSANVMRLIS</sequence>